<dbReference type="InterPro" id="IPR007461">
    <property type="entry name" value="Ysc84_actin-binding"/>
</dbReference>
<evidence type="ECO:0000313" key="8">
    <source>
        <dbReference type="Proteomes" id="UP001165082"/>
    </source>
</evidence>
<dbReference type="InterPro" id="IPR000306">
    <property type="entry name" value="Znf_FYVE"/>
</dbReference>
<sequence>MTLLEEAKARAAKQKQGLPQAAKPASSSASMGPSFGASVPQPPLATVPLAPPPAPAPASAVKYAPQPQHNTQQAPTQQYPSGMMEQSVNSPRAAPLSTKEKAKLAREDWKINESKLNSASVNQTLKSGGIVAPRWVPNKEQNNCTSCNCQFDWVKRKHHCRRCGFVFCGDCSGYKSLLPAGTAAKESNTKNPRRVCAPCHESLKPIQDELTMSSSNAVRENTTTSKNRYLNSPIRFTMGAEIRKASYIIKNFHTGLQSSTIDDKSVPVKLIRDACGLAILTVAKGGFLWTGRLGTGVVISRRGDGTWSPPSAIMLAGCGFGLQAGGEVTDIVIVLTSQSAVNAFSGKGQVSLGAELSVAVGPLGRSAEGALRAGDKGMSSALSYSHSKGLFGGISIEGSVISQRTDINRNFYGTDKYTAEDLLRGNVPPAPAAKPLYDALQGLLDSDPTNRMRAGFLGQQGGQQPVGGGQQYQQPVQQPVHQHQGGNSNNLVAI</sequence>
<evidence type="ECO:0000259" key="6">
    <source>
        <dbReference type="PROSITE" id="PS50178"/>
    </source>
</evidence>
<evidence type="ECO:0000256" key="1">
    <source>
        <dbReference type="ARBA" id="ARBA00022723"/>
    </source>
</evidence>
<dbReference type="AlphaFoldDB" id="A0A9W6ZGD4"/>
<organism evidence="7 8">
    <name type="scientific">Triparma retinervis</name>
    <dbReference type="NCBI Taxonomy" id="2557542"/>
    <lineage>
        <taxon>Eukaryota</taxon>
        <taxon>Sar</taxon>
        <taxon>Stramenopiles</taxon>
        <taxon>Ochrophyta</taxon>
        <taxon>Bolidophyceae</taxon>
        <taxon>Parmales</taxon>
        <taxon>Triparmaceae</taxon>
        <taxon>Triparma</taxon>
    </lineage>
</organism>
<dbReference type="PANTHER" id="PTHR15629">
    <property type="entry name" value="SH3YL1 PROTEIN"/>
    <property type="match status" value="1"/>
</dbReference>
<evidence type="ECO:0000256" key="5">
    <source>
        <dbReference type="SAM" id="MobiDB-lite"/>
    </source>
</evidence>
<dbReference type="InterPro" id="IPR051702">
    <property type="entry name" value="SH3_domain_YSC84-like"/>
</dbReference>
<feature type="compositionally biased region" description="Low complexity" evidence="5">
    <location>
        <begin position="21"/>
        <end position="39"/>
    </location>
</feature>
<reference evidence="7" key="1">
    <citation type="submission" date="2022-07" db="EMBL/GenBank/DDBJ databases">
        <title>Genome analysis of Parmales, a sister group of diatoms, reveals the evolutionary specialization of diatoms from phago-mixotrophs to photoautotrophs.</title>
        <authorList>
            <person name="Ban H."/>
            <person name="Sato S."/>
            <person name="Yoshikawa S."/>
            <person name="Kazumasa Y."/>
            <person name="Nakamura Y."/>
            <person name="Ichinomiya M."/>
            <person name="Saitoh K."/>
            <person name="Sato N."/>
            <person name="Blanc-Mathieu R."/>
            <person name="Endo H."/>
            <person name="Kuwata A."/>
            <person name="Ogata H."/>
        </authorList>
    </citation>
    <scope>NUCLEOTIDE SEQUENCE</scope>
</reference>
<feature type="region of interest" description="Disordered" evidence="5">
    <location>
        <begin position="1"/>
        <end position="100"/>
    </location>
</feature>
<dbReference type="InterPro" id="IPR013083">
    <property type="entry name" value="Znf_RING/FYVE/PHD"/>
</dbReference>
<dbReference type="SUPFAM" id="SSF57903">
    <property type="entry name" value="FYVE/PHD zinc finger"/>
    <property type="match status" value="1"/>
</dbReference>
<evidence type="ECO:0000256" key="2">
    <source>
        <dbReference type="ARBA" id="ARBA00022771"/>
    </source>
</evidence>
<dbReference type="PROSITE" id="PS50178">
    <property type="entry name" value="ZF_FYVE"/>
    <property type="match status" value="1"/>
</dbReference>
<dbReference type="EMBL" id="BRXZ01001958">
    <property type="protein sequence ID" value="GMH50797.1"/>
    <property type="molecule type" value="Genomic_DNA"/>
</dbReference>
<accession>A0A9W6ZGD4</accession>
<dbReference type="InterPro" id="IPR017455">
    <property type="entry name" value="Znf_FYVE-rel"/>
</dbReference>
<dbReference type="Proteomes" id="UP001165082">
    <property type="component" value="Unassembled WGS sequence"/>
</dbReference>
<comment type="caution">
    <text evidence="7">The sequence shown here is derived from an EMBL/GenBank/DDBJ whole genome shotgun (WGS) entry which is preliminary data.</text>
</comment>
<dbReference type="GO" id="GO:0008270">
    <property type="term" value="F:zinc ion binding"/>
    <property type="evidence" value="ECO:0007669"/>
    <property type="project" value="UniProtKB-KW"/>
</dbReference>
<name>A0A9W6ZGD4_9STRA</name>
<dbReference type="OrthoDB" id="443981at2759"/>
<dbReference type="InterPro" id="IPR011011">
    <property type="entry name" value="Znf_FYVE_PHD"/>
</dbReference>
<feature type="compositionally biased region" description="Pro residues" evidence="5">
    <location>
        <begin position="40"/>
        <end position="56"/>
    </location>
</feature>
<evidence type="ECO:0000256" key="4">
    <source>
        <dbReference type="PROSITE-ProRule" id="PRU00091"/>
    </source>
</evidence>
<keyword evidence="3" id="KW-0862">Zinc</keyword>
<feature type="compositionally biased region" description="Low complexity" evidence="5">
    <location>
        <begin position="471"/>
        <end position="486"/>
    </location>
</feature>
<proteinExistence type="predicted"/>
<dbReference type="SMART" id="SM00064">
    <property type="entry name" value="FYVE"/>
    <property type="match status" value="1"/>
</dbReference>
<dbReference type="PANTHER" id="PTHR15629:SF2">
    <property type="entry name" value="SH3 DOMAIN-CONTAINING YSC84-LIKE PROTEIN 1"/>
    <property type="match status" value="1"/>
</dbReference>
<evidence type="ECO:0000256" key="3">
    <source>
        <dbReference type="ARBA" id="ARBA00022833"/>
    </source>
</evidence>
<keyword evidence="2 4" id="KW-0863">Zinc-finger</keyword>
<keyword evidence="1" id="KW-0479">Metal-binding</keyword>
<dbReference type="CDD" id="cd11526">
    <property type="entry name" value="SYLF_FYVE"/>
    <property type="match status" value="1"/>
</dbReference>
<keyword evidence="8" id="KW-1185">Reference proteome</keyword>
<evidence type="ECO:0000313" key="7">
    <source>
        <dbReference type="EMBL" id="GMH50797.1"/>
    </source>
</evidence>
<dbReference type="Gene3D" id="3.30.40.10">
    <property type="entry name" value="Zinc/RING finger domain, C3HC4 (zinc finger)"/>
    <property type="match status" value="1"/>
</dbReference>
<protein>
    <recommendedName>
        <fullName evidence="6">FYVE-type domain-containing protein</fullName>
    </recommendedName>
</protein>
<feature type="compositionally biased region" description="Polar residues" evidence="5">
    <location>
        <begin position="67"/>
        <end position="90"/>
    </location>
</feature>
<gene>
    <name evidence="7" type="ORF">TrRE_jg5744</name>
</gene>
<dbReference type="Pfam" id="PF01363">
    <property type="entry name" value="FYVE"/>
    <property type="match status" value="1"/>
</dbReference>
<feature type="region of interest" description="Disordered" evidence="5">
    <location>
        <begin position="455"/>
        <end position="494"/>
    </location>
</feature>
<feature type="compositionally biased region" description="Gly residues" evidence="5">
    <location>
        <begin position="458"/>
        <end position="470"/>
    </location>
</feature>
<dbReference type="GO" id="GO:0035091">
    <property type="term" value="F:phosphatidylinositol binding"/>
    <property type="evidence" value="ECO:0007669"/>
    <property type="project" value="TreeGrafter"/>
</dbReference>
<feature type="domain" description="FYVE-type" evidence="6">
    <location>
        <begin position="138"/>
        <end position="204"/>
    </location>
</feature>
<dbReference type="Pfam" id="PF04366">
    <property type="entry name" value="Ysc84"/>
    <property type="match status" value="1"/>
</dbReference>